<evidence type="ECO:0000313" key="1">
    <source>
        <dbReference type="EMBL" id="OKL59880.1"/>
    </source>
</evidence>
<dbReference type="EMBL" id="LFMY01000006">
    <property type="protein sequence ID" value="OKL59880.1"/>
    <property type="molecule type" value="Genomic_DNA"/>
</dbReference>
<dbReference type="OrthoDB" id="4486482at2759"/>
<comment type="caution">
    <text evidence="1">The sequence shown here is derived from an EMBL/GenBank/DDBJ whole genome shotgun (WGS) entry which is preliminary data.</text>
</comment>
<reference evidence="1 2" key="1">
    <citation type="submission" date="2015-06" db="EMBL/GenBank/DDBJ databases">
        <title>Talaromyces atroroseus IBT 11181 draft genome.</title>
        <authorList>
            <person name="Rasmussen K.B."/>
            <person name="Rasmussen S."/>
            <person name="Petersen B."/>
            <person name="Sicheritz-Ponten T."/>
            <person name="Mortensen U.H."/>
            <person name="Thrane U."/>
        </authorList>
    </citation>
    <scope>NUCLEOTIDE SEQUENCE [LARGE SCALE GENOMIC DNA]</scope>
    <source>
        <strain evidence="1 2">IBT 11181</strain>
    </source>
</reference>
<dbReference type="GeneID" id="31004414"/>
<gene>
    <name evidence="1" type="ORF">UA08_04659</name>
</gene>
<dbReference type="RefSeq" id="XP_020120001.1">
    <property type="nucleotide sequence ID" value="XM_020266954.1"/>
</dbReference>
<proteinExistence type="predicted"/>
<keyword evidence="2" id="KW-1185">Reference proteome</keyword>
<accession>A0A225AGQ1</accession>
<name>A0A225AGQ1_TALAT</name>
<sequence length="160" mass="18153">MKENDVKRLTPRLFWYSDIAIEDDVIDAVEGECEFNRFFDDLFSYCTELEAQGVAKGCESNDTGLTSALRANETVTLPKVSWRVSKREQFRHFITSQGMKDARIHFTISGFELKPEGAVTVGPKNEHLPIISYTGWFKGQTWEPKANTADDDCYLATTQA</sequence>
<dbReference type="Proteomes" id="UP000214365">
    <property type="component" value="Unassembled WGS sequence"/>
</dbReference>
<evidence type="ECO:0000313" key="2">
    <source>
        <dbReference type="Proteomes" id="UP000214365"/>
    </source>
</evidence>
<dbReference type="AlphaFoldDB" id="A0A225AGQ1"/>
<organism evidence="1 2">
    <name type="scientific">Talaromyces atroroseus</name>
    <dbReference type="NCBI Taxonomy" id="1441469"/>
    <lineage>
        <taxon>Eukaryota</taxon>
        <taxon>Fungi</taxon>
        <taxon>Dikarya</taxon>
        <taxon>Ascomycota</taxon>
        <taxon>Pezizomycotina</taxon>
        <taxon>Eurotiomycetes</taxon>
        <taxon>Eurotiomycetidae</taxon>
        <taxon>Eurotiales</taxon>
        <taxon>Trichocomaceae</taxon>
        <taxon>Talaromyces</taxon>
        <taxon>Talaromyces sect. Trachyspermi</taxon>
    </lineage>
</organism>
<protein>
    <submittedName>
        <fullName evidence="1">Uncharacterized protein</fullName>
    </submittedName>
</protein>